<proteinExistence type="predicted"/>
<evidence type="ECO:0000313" key="2">
    <source>
        <dbReference type="Proteomes" id="UP000001542"/>
    </source>
</evidence>
<dbReference type="EMBL" id="DS113546">
    <property type="protein sequence ID" value="EAY02125.1"/>
    <property type="molecule type" value="Genomic_DNA"/>
</dbReference>
<dbReference type="VEuPathDB" id="TrichDB:TVAG_372700"/>
<dbReference type="VEuPathDB" id="TrichDB:TVAGG3_0372990"/>
<dbReference type="STRING" id="5722.A2EZ13"/>
<reference evidence="1" key="2">
    <citation type="journal article" date="2007" name="Science">
        <title>Draft genome sequence of the sexually transmitted pathogen Trichomonas vaginalis.</title>
        <authorList>
            <person name="Carlton J.M."/>
            <person name="Hirt R.P."/>
            <person name="Silva J.C."/>
            <person name="Delcher A.L."/>
            <person name="Schatz M."/>
            <person name="Zhao Q."/>
            <person name="Wortman J.R."/>
            <person name="Bidwell S.L."/>
            <person name="Alsmark U.C.M."/>
            <person name="Besteiro S."/>
            <person name="Sicheritz-Ponten T."/>
            <person name="Noel C.J."/>
            <person name="Dacks J.B."/>
            <person name="Foster P.G."/>
            <person name="Simillion C."/>
            <person name="Van de Peer Y."/>
            <person name="Miranda-Saavedra D."/>
            <person name="Barton G.J."/>
            <person name="Westrop G.D."/>
            <person name="Mueller S."/>
            <person name="Dessi D."/>
            <person name="Fiori P.L."/>
            <person name="Ren Q."/>
            <person name="Paulsen I."/>
            <person name="Zhang H."/>
            <person name="Bastida-Corcuera F.D."/>
            <person name="Simoes-Barbosa A."/>
            <person name="Brown M.T."/>
            <person name="Hayes R.D."/>
            <person name="Mukherjee M."/>
            <person name="Okumura C.Y."/>
            <person name="Schneider R."/>
            <person name="Smith A.J."/>
            <person name="Vanacova S."/>
            <person name="Villalvazo M."/>
            <person name="Haas B.J."/>
            <person name="Pertea M."/>
            <person name="Feldblyum T.V."/>
            <person name="Utterback T.R."/>
            <person name="Shu C.L."/>
            <person name="Osoegawa K."/>
            <person name="de Jong P.J."/>
            <person name="Hrdy I."/>
            <person name="Horvathova L."/>
            <person name="Zubacova Z."/>
            <person name="Dolezal P."/>
            <person name="Malik S.B."/>
            <person name="Logsdon J.M. Jr."/>
            <person name="Henze K."/>
            <person name="Gupta A."/>
            <person name="Wang C.C."/>
            <person name="Dunne R.L."/>
            <person name="Upcroft J.A."/>
            <person name="Upcroft P."/>
            <person name="White O."/>
            <person name="Salzberg S.L."/>
            <person name="Tang P."/>
            <person name="Chiu C.-H."/>
            <person name="Lee Y.-S."/>
            <person name="Embley T.M."/>
            <person name="Coombs G.H."/>
            <person name="Mottram J.C."/>
            <person name="Tachezy J."/>
            <person name="Fraser-Liggett C.M."/>
            <person name="Johnson P.J."/>
        </authorList>
    </citation>
    <scope>NUCLEOTIDE SEQUENCE [LARGE SCALE GENOMIC DNA]</scope>
    <source>
        <strain evidence="1">G3</strain>
    </source>
</reference>
<keyword evidence="2" id="KW-1185">Reference proteome</keyword>
<dbReference type="AlphaFoldDB" id="A2EZ13"/>
<gene>
    <name evidence="1" type="ORF">TVAG_372700</name>
</gene>
<evidence type="ECO:0000313" key="1">
    <source>
        <dbReference type="EMBL" id="EAY02125.1"/>
    </source>
</evidence>
<accession>A2EZ13</accession>
<sequence length="390" mass="43062">MNLIEHLAVLSLNTQWSDFFTTTPKIYCSNPSNWNGDYYVLNVIFTSLSNRALLMAFSSNTKVLIEYCDFTNVSATGNGGAINFGSYGMFVGNHNCADSCYCTGFCHFSLSIVSASQSAYNLNFYTSCKNCGQYNLGNGTIGSIGGYCWLNNSNISDCQAITRAAYLLEDASRISYEAYCHISNNNSSYAFVMKHYVGKTGYLLYMNFLNNNVDDYIFCSEGSYIILQNCSVIDNPCTSTFYNFQGEFVVTFSYFSNSGTIGSFVRTSSILSSSYVNDLGDINEDLCITVLPTSICTPIPSTPLQTPKSTPLVTMQATNSITPVVTPFNTPYETLASTAIKTPYYTPLASTASTCQPTMSPSSSSTYDRTNIMKYLNNRNPVFFIMLTYF</sequence>
<name>A2EZ13_TRIV3</name>
<organism evidence="1 2">
    <name type="scientific">Trichomonas vaginalis (strain ATCC PRA-98 / G3)</name>
    <dbReference type="NCBI Taxonomy" id="412133"/>
    <lineage>
        <taxon>Eukaryota</taxon>
        <taxon>Metamonada</taxon>
        <taxon>Parabasalia</taxon>
        <taxon>Trichomonadida</taxon>
        <taxon>Trichomonadidae</taxon>
        <taxon>Trichomonas</taxon>
    </lineage>
</organism>
<reference evidence="1" key="1">
    <citation type="submission" date="2006-10" db="EMBL/GenBank/DDBJ databases">
        <authorList>
            <person name="Amadeo P."/>
            <person name="Zhao Q."/>
            <person name="Wortman J."/>
            <person name="Fraser-Liggett C."/>
            <person name="Carlton J."/>
        </authorList>
    </citation>
    <scope>NUCLEOTIDE SEQUENCE</scope>
    <source>
        <strain evidence="1">G3</strain>
    </source>
</reference>
<protein>
    <submittedName>
        <fullName evidence="1">Uncharacterized protein</fullName>
    </submittedName>
</protein>
<dbReference type="RefSeq" id="XP_001330545.1">
    <property type="nucleotide sequence ID" value="XM_001330510.1"/>
</dbReference>
<dbReference type="Proteomes" id="UP000001542">
    <property type="component" value="Unassembled WGS sequence"/>
</dbReference>
<dbReference type="InParanoid" id="A2EZ13"/>
<dbReference type="KEGG" id="tva:4759956"/>